<comment type="caution">
    <text evidence="1">The sequence shown here is derived from an EMBL/GenBank/DDBJ whole genome shotgun (WGS) entry which is preliminary data.</text>
</comment>
<accession>A0AAD4CSK5</accession>
<proteinExistence type="predicted"/>
<organism evidence="1 2">
    <name type="scientific">Aspergillus nanangensis</name>
    <dbReference type="NCBI Taxonomy" id="2582783"/>
    <lineage>
        <taxon>Eukaryota</taxon>
        <taxon>Fungi</taxon>
        <taxon>Dikarya</taxon>
        <taxon>Ascomycota</taxon>
        <taxon>Pezizomycotina</taxon>
        <taxon>Eurotiomycetes</taxon>
        <taxon>Eurotiomycetidae</taxon>
        <taxon>Eurotiales</taxon>
        <taxon>Aspergillaceae</taxon>
        <taxon>Aspergillus</taxon>
        <taxon>Aspergillus subgen. Circumdati</taxon>
    </lineage>
</organism>
<reference evidence="1" key="2">
    <citation type="submission" date="2020-02" db="EMBL/GenBank/DDBJ databases">
        <authorList>
            <person name="Gilchrist C.L.M."/>
            <person name="Chooi Y.-H."/>
        </authorList>
    </citation>
    <scope>NUCLEOTIDE SEQUENCE</scope>
    <source>
        <strain evidence="1">MST-FP2251</strain>
    </source>
</reference>
<reference evidence="1" key="1">
    <citation type="journal article" date="2019" name="Beilstein J. Org. Chem.">
        <title>Nanangenines: drimane sesquiterpenoids as the dominant metabolite cohort of a novel Australian fungus, Aspergillus nanangensis.</title>
        <authorList>
            <person name="Lacey H.J."/>
            <person name="Gilchrist C.L.M."/>
            <person name="Crombie A."/>
            <person name="Kalaitzis J.A."/>
            <person name="Vuong D."/>
            <person name="Rutledge P.J."/>
            <person name="Turner P."/>
            <person name="Pitt J.I."/>
            <person name="Lacey E."/>
            <person name="Chooi Y.H."/>
            <person name="Piggott A.M."/>
        </authorList>
    </citation>
    <scope>NUCLEOTIDE SEQUENCE</scope>
    <source>
        <strain evidence="1">MST-FP2251</strain>
    </source>
</reference>
<protein>
    <submittedName>
        <fullName evidence="1">Uncharacterized protein</fullName>
    </submittedName>
</protein>
<name>A0AAD4CSK5_ASPNN</name>
<dbReference type="EMBL" id="VCAU01000017">
    <property type="protein sequence ID" value="KAF9891697.1"/>
    <property type="molecule type" value="Genomic_DNA"/>
</dbReference>
<dbReference type="Proteomes" id="UP001194746">
    <property type="component" value="Unassembled WGS sequence"/>
</dbReference>
<sequence length="130" mass="14654">MSPETISQKQSIFNCQETENMKFTTTLTAILLAALPACSSGWRIHGRRFGNEMVDISGTGTECVRLQRPFPGNRALTAELESNCRAFAYRSSNCTPEETDDLNLRIELTPWAETKVQHLRKSVKVECLEE</sequence>
<keyword evidence="2" id="KW-1185">Reference proteome</keyword>
<evidence type="ECO:0000313" key="1">
    <source>
        <dbReference type="EMBL" id="KAF9891697.1"/>
    </source>
</evidence>
<gene>
    <name evidence="1" type="ORF">FE257_003709</name>
</gene>
<evidence type="ECO:0000313" key="2">
    <source>
        <dbReference type="Proteomes" id="UP001194746"/>
    </source>
</evidence>
<dbReference type="AlphaFoldDB" id="A0AAD4CSK5"/>